<evidence type="ECO:0000313" key="4">
    <source>
        <dbReference type="EMBL" id="CAI9772134.1"/>
    </source>
</evidence>
<evidence type="ECO:0000256" key="2">
    <source>
        <dbReference type="ARBA" id="ARBA00022448"/>
    </source>
</evidence>
<dbReference type="Proteomes" id="UP000834106">
    <property type="component" value="Chromosome 12"/>
</dbReference>
<accession>A0AAD2E042</accession>
<gene>
    <name evidence="4" type="ORF">FPE_LOCUS19564</name>
</gene>
<protein>
    <submittedName>
        <fullName evidence="4">Uncharacterized protein</fullName>
    </submittedName>
</protein>
<dbReference type="Gene3D" id="1.25.10.10">
    <property type="entry name" value="Leucine-rich Repeat Variant"/>
    <property type="match status" value="1"/>
</dbReference>
<dbReference type="InterPro" id="IPR011989">
    <property type="entry name" value="ARM-like"/>
</dbReference>
<dbReference type="SUPFAM" id="SSF48371">
    <property type="entry name" value="ARM repeat"/>
    <property type="match status" value="1"/>
</dbReference>
<dbReference type="PANTHER" id="PTHR23316">
    <property type="entry name" value="IMPORTIN ALPHA"/>
    <property type="match status" value="1"/>
</dbReference>
<sequence>MLRNATWMLSNFCRGKPQPQFEQVKPALLALDHLIHTNDEEVLTDARWALSYPSDGTNDKIQAISRAGVCSRLVELLLHPPPFVFIPARRTVCNIVNGDDIQT</sequence>
<proteinExistence type="inferred from homology"/>
<dbReference type="AlphaFoldDB" id="A0AAD2E042"/>
<reference evidence="4" key="1">
    <citation type="submission" date="2023-05" db="EMBL/GenBank/DDBJ databases">
        <authorList>
            <person name="Huff M."/>
        </authorList>
    </citation>
    <scope>NUCLEOTIDE SEQUENCE</scope>
</reference>
<name>A0AAD2E042_9LAMI</name>
<dbReference type="GO" id="GO:0015031">
    <property type="term" value="P:protein transport"/>
    <property type="evidence" value="ECO:0007669"/>
    <property type="project" value="UniProtKB-KW"/>
</dbReference>
<keyword evidence="2" id="KW-0813">Transport</keyword>
<keyword evidence="3" id="KW-0653">Protein transport</keyword>
<evidence type="ECO:0000313" key="5">
    <source>
        <dbReference type="Proteomes" id="UP000834106"/>
    </source>
</evidence>
<dbReference type="EMBL" id="OU503047">
    <property type="protein sequence ID" value="CAI9772134.1"/>
    <property type="molecule type" value="Genomic_DNA"/>
</dbReference>
<evidence type="ECO:0000256" key="3">
    <source>
        <dbReference type="ARBA" id="ARBA00022927"/>
    </source>
</evidence>
<comment type="similarity">
    <text evidence="1">Belongs to the importin alpha family.</text>
</comment>
<evidence type="ECO:0000256" key="1">
    <source>
        <dbReference type="ARBA" id="ARBA00010394"/>
    </source>
</evidence>
<organism evidence="4 5">
    <name type="scientific">Fraxinus pennsylvanica</name>
    <dbReference type="NCBI Taxonomy" id="56036"/>
    <lineage>
        <taxon>Eukaryota</taxon>
        <taxon>Viridiplantae</taxon>
        <taxon>Streptophyta</taxon>
        <taxon>Embryophyta</taxon>
        <taxon>Tracheophyta</taxon>
        <taxon>Spermatophyta</taxon>
        <taxon>Magnoliopsida</taxon>
        <taxon>eudicotyledons</taxon>
        <taxon>Gunneridae</taxon>
        <taxon>Pentapetalae</taxon>
        <taxon>asterids</taxon>
        <taxon>lamiids</taxon>
        <taxon>Lamiales</taxon>
        <taxon>Oleaceae</taxon>
        <taxon>Oleeae</taxon>
        <taxon>Fraxinus</taxon>
    </lineage>
</organism>
<keyword evidence="5" id="KW-1185">Reference proteome</keyword>
<dbReference type="InterPro" id="IPR016024">
    <property type="entry name" value="ARM-type_fold"/>
</dbReference>